<dbReference type="Pfam" id="PF01475">
    <property type="entry name" value="FUR"/>
    <property type="match status" value="1"/>
</dbReference>
<dbReference type="RefSeq" id="WP_154484035.1">
    <property type="nucleotide sequence ID" value="NZ_JBCLQA010000006.1"/>
</dbReference>
<comment type="cofactor">
    <cofactor evidence="7">
        <name>Zn(2+)</name>
        <dbReference type="ChEBI" id="CHEBI:29105"/>
    </cofactor>
    <text evidence="7">Binds 1 zinc ion per subunit.</text>
</comment>
<evidence type="ECO:0000256" key="7">
    <source>
        <dbReference type="PIRSR" id="PIRSR602481-1"/>
    </source>
</evidence>
<gene>
    <name evidence="8" type="ORF">FYJ27_06335</name>
</gene>
<keyword evidence="3 7" id="KW-0862">Zinc</keyword>
<dbReference type="InterPro" id="IPR036390">
    <property type="entry name" value="WH_DNA-bd_sf"/>
</dbReference>
<comment type="similarity">
    <text evidence="1">Belongs to the Fur family.</text>
</comment>
<dbReference type="OrthoDB" id="8659436at2"/>
<evidence type="ECO:0000256" key="4">
    <source>
        <dbReference type="ARBA" id="ARBA00023015"/>
    </source>
</evidence>
<evidence type="ECO:0000313" key="8">
    <source>
        <dbReference type="EMBL" id="MSS43351.1"/>
    </source>
</evidence>
<dbReference type="PANTHER" id="PTHR33202:SF8">
    <property type="entry name" value="PEROXIDE-RESPONSIVE REPRESSOR PERR"/>
    <property type="match status" value="1"/>
</dbReference>
<evidence type="ECO:0000256" key="3">
    <source>
        <dbReference type="ARBA" id="ARBA00022833"/>
    </source>
</evidence>
<accession>A0A844FHB5</accession>
<name>A0A844FHB5_9FIRM</name>
<dbReference type="AlphaFoldDB" id="A0A844FHB5"/>
<keyword evidence="7" id="KW-0479">Metal-binding</keyword>
<feature type="binding site" evidence="7">
    <location>
        <position position="95"/>
    </location>
    <ligand>
        <name>Zn(2+)</name>
        <dbReference type="ChEBI" id="CHEBI:29105"/>
    </ligand>
</feature>
<dbReference type="Gene3D" id="1.10.10.10">
    <property type="entry name" value="Winged helix-like DNA-binding domain superfamily/Winged helix DNA-binding domain"/>
    <property type="match status" value="1"/>
</dbReference>
<sequence length="139" mass="16338">MAFKTDSARKYLKEHDIKPSTIRIKVLQYLKDNKYHPTVDEIYKELIEDIPTLSKTSIYNTLELFLEKNIVNLVSIDDKESRYDIDTSAHGHFKCEICNKIYDFNINTSNISEEDIKGFIINKRKIYYEGICKDCLKST</sequence>
<organism evidence="8 9">
    <name type="scientific">Anaerosalibacter bizertensis</name>
    <dbReference type="NCBI Taxonomy" id="932217"/>
    <lineage>
        <taxon>Bacteria</taxon>
        <taxon>Bacillati</taxon>
        <taxon>Bacillota</taxon>
        <taxon>Tissierellia</taxon>
        <taxon>Tissierellales</taxon>
        <taxon>Sporanaerobacteraceae</taxon>
        <taxon>Anaerosalibacter</taxon>
    </lineage>
</organism>
<reference evidence="8 9" key="1">
    <citation type="submission" date="2019-08" db="EMBL/GenBank/DDBJ databases">
        <title>In-depth cultivation of the pig gut microbiome towards novel bacterial diversity and tailored functional studies.</title>
        <authorList>
            <person name="Wylensek D."/>
            <person name="Hitch T.C.A."/>
            <person name="Clavel T."/>
        </authorList>
    </citation>
    <scope>NUCLEOTIDE SEQUENCE [LARGE SCALE GENOMIC DNA]</scope>
    <source>
        <strain evidence="8 9">Med78-601-WT-4W-RMD-3</strain>
    </source>
</reference>
<evidence type="ECO:0000256" key="6">
    <source>
        <dbReference type="ARBA" id="ARBA00023163"/>
    </source>
</evidence>
<dbReference type="InterPro" id="IPR036388">
    <property type="entry name" value="WH-like_DNA-bd_sf"/>
</dbReference>
<keyword evidence="2" id="KW-0678">Repressor</keyword>
<keyword evidence="4" id="KW-0805">Transcription regulation</keyword>
<evidence type="ECO:0000256" key="2">
    <source>
        <dbReference type="ARBA" id="ARBA00022491"/>
    </source>
</evidence>
<dbReference type="GO" id="GO:0008270">
    <property type="term" value="F:zinc ion binding"/>
    <property type="evidence" value="ECO:0007669"/>
    <property type="project" value="TreeGrafter"/>
</dbReference>
<dbReference type="GO" id="GO:0045892">
    <property type="term" value="P:negative regulation of DNA-templated transcription"/>
    <property type="evidence" value="ECO:0007669"/>
    <property type="project" value="TreeGrafter"/>
</dbReference>
<dbReference type="GO" id="GO:0000976">
    <property type="term" value="F:transcription cis-regulatory region binding"/>
    <property type="evidence" value="ECO:0007669"/>
    <property type="project" value="TreeGrafter"/>
</dbReference>
<keyword evidence="5" id="KW-0238">DNA-binding</keyword>
<evidence type="ECO:0000256" key="5">
    <source>
        <dbReference type="ARBA" id="ARBA00023125"/>
    </source>
</evidence>
<dbReference type="PANTHER" id="PTHR33202">
    <property type="entry name" value="ZINC UPTAKE REGULATION PROTEIN"/>
    <property type="match status" value="1"/>
</dbReference>
<dbReference type="SUPFAM" id="SSF46785">
    <property type="entry name" value="Winged helix' DNA-binding domain"/>
    <property type="match status" value="1"/>
</dbReference>
<feature type="binding site" evidence="7">
    <location>
        <position position="98"/>
    </location>
    <ligand>
        <name>Zn(2+)</name>
        <dbReference type="ChEBI" id="CHEBI:29105"/>
    </ligand>
</feature>
<dbReference type="Gene3D" id="3.30.1490.190">
    <property type="match status" value="1"/>
</dbReference>
<comment type="caution">
    <text evidence="8">The sequence shown here is derived from an EMBL/GenBank/DDBJ whole genome shotgun (WGS) entry which is preliminary data.</text>
</comment>
<keyword evidence="6" id="KW-0804">Transcription</keyword>
<proteinExistence type="inferred from homology"/>
<evidence type="ECO:0000256" key="1">
    <source>
        <dbReference type="ARBA" id="ARBA00007957"/>
    </source>
</evidence>
<feature type="binding site" evidence="7">
    <location>
        <position position="135"/>
    </location>
    <ligand>
        <name>Zn(2+)</name>
        <dbReference type="ChEBI" id="CHEBI:29105"/>
    </ligand>
</feature>
<dbReference type="CDD" id="cd07153">
    <property type="entry name" value="Fur_like"/>
    <property type="match status" value="1"/>
</dbReference>
<dbReference type="InterPro" id="IPR043135">
    <property type="entry name" value="Fur_C"/>
</dbReference>
<dbReference type="GO" id="GO:1900376">
    <property type="term" value="P:regulation of secondary metabolite biosynthetic process"/>
    <property type="evidence" value="ECO:0007669"/>
    <property type="project" value="TreeGrafter"/>
</dbReference>
<dbReference type="GO" id="GO:0003700">
    <property type="term" value="F:DNA-binding transcription factor activity"/>
    <property type="evidence" value="ECO:0007669"/>
    <property type="project" value="InterPro"/>
</dbReference>
<dbReference type="InterPro" id="IPR002481">
    <property type="entry name" value="FUR"/>
</dbReference>
<dbReference type="EMBL" id="VULR01000007">
    <property type="protein sequence ID" value="MSS43351.1"/>
    <property type="molecule type" value="Genomic_DNA"/>
</dbReference>
<evidence type="ECO:0000313" key="9">
    <source>
        <dbReference type="Proteomes" id="UP000462760"/>
    </source>
</evidence>
<feature type="binding site" evidence="7">
    <location>
        <position position="132"/>
    </location>
    <ligand>
        <name>Zn(2+)</name>
        <dbReference type="ChEBI" id="CHEBI:29105"/>
    </ligand>
</feature>
<protein>
    <submittedName>
        <fullName evidence="8">Transcriptional repressor</fullName>
    </submittedName>
</protein>
<dbReference type="Proteomes" id="UP000462760">
    <property type="component" value="Unassembled WGS sequence"/>
</dbReference>